<protein>
    <submittedName>
        <fullName evidence="1">Uncharacterized protein</fullName>
    </submittedName>
</protein>
<sequence length="95" mass="10426">MKSGIDVDPHRQEFCGLVHDDPIGEDRISPAFVAQSWSGEPHHAEPDRHDGLFRAAVDKPSQVCRPYAVAICRLLAEGRTYLALHRPVPTRGGGS</sequence>
<name>A0ABV5R8T5_9ACTN</name>
<gene>
    <name evidence="1" type="ORF">ACFFTL_18585</name>
</gene>
<dbReference type="Proteomes" id="UP001589710">
    <property type="component" value="Unassembled WGS sequence"/>
</dbReference>
<dbReference type="RefSeq" id="WP_345510938.1">
    <property type="nucleotide sequence ID" value="NZ_BAAAXD010000009.1"/>
</dbReference>
<evidence type="ECO:0000313" key="2">
    <source>
        <dbReference type="Proteomes" id="UP001589710"/>
    </source>
</evidence>
<keyword evidence="2" id="KW-1185">Reference proteome</keyword>
<accession>A0ABV5R8T5</accession>
<reference evidence="1 2" key="1">
    <citation type="submission" date="2024-09" db="EMBL/GenBank/DDBJ databases">
        <authorList>
            <person name="Sun Q."/>
            <person name="Mori K."/>
        </authorList>
    </citation>
    <scope>NUCLEOTIDE SEQUENCE [LARGE SCALE GENOMIC DNA]</scope>
    <source>
        <strain evidence="1 2">JCM 3331</strain>
    </source>
</reference>
<evidence type="ECO:0000313" key="1">
    <source>
        <dbReference type="EMBL" id="MFB9574255.1"/>
    </source>
</evidence>
<comment type="caution">
    <text evidence="1">The sequence shown here is derived from an EMBL/GenBank/DDBJ whole genome shotgun (WGS) entry which is preliminary data.</text>
</comment>
<dbReference type="EMBL" id="JBHMCG010000082">
    <property type="protein sequence ID" value="MFB9574255.1"/>
    <property type="molecule type" value="Genomic_DNA"/>
</dbReference>
<organism evidence="1 2">
    <name type="scientific">Streptomyces yanii</name>
    <dbReference type="NCBI Taxonomy" id="78510"/>
    <lineage>
        <taxon>Bacteria</taxon>
        <taxon>Bacillati</taxon>
        <taxon>Actinomycetota</taxon>
        <taxon>Actinomycetes</taxon>
        <taxon>Kitasatosporales</taxon>
        <taxon>Streptomycetaceae</taxon>
        <taxon>Streptomyces</taxon>
    </lineage>
</organism>
<proteinExistence type="predicted"/>